<dbReference type="AlphaFoldDB" id="A0A6H5INR2"/>
<evidence type="ECO:0000313" key="2">
    <source>
        <dbReference type="Proteomes" id="UP000479190"/>
    </source>
</evidence>
<proteinExistence type="predicted"/>
<gene>
    <name evidence="1" type="ORF">TBRA_LOCUS10592</name>
</gene>
<evidence type="ECO:0000313" key="1">
    <source>
        <dbReference type="EMBL" id="CAB0038825.1"/>
    </source>
</evidence>
<accession>A0A6H5INR2</accession>
<organism evidence="1 2">
    <name type="scientific">Trichogramma brassicae</name>
    <dbReference type="NCBI Taxonomy" id="86971"/>
    <lineage>
        <taxon>Eukaryota</taxon>
        <taxon>Metazoa</taxon>
        <taxon>Ecdysozoa</taxon>
        <taxon>Arthropoda</taxon>
        <taxon>Hexapoda</taxon>
        <taxon>Insecta</taxon>
        <taxon>Pterygota</taxon>
        <taxon>Neoptera</taxon>
        <taxon>Endopterygota</taxon>
        <taxon>Hymenoptera</taxon>
        <taxon>Apocrita</taxon>
        <taxon>Proctotrupomorpha</taxon>
        <taxon>Chalcidoidea</taxon>
        <taxon>Trichogrammatidae</taxon>
        <taxon>Trichogramma</taxon>
    </lineage>
</organism>
<reference evidence="1 2" key="1">
    <citation type="submission" date="2020-02" db="EMBL/GenBank/DDBJ databases">
        <authorList>
            <person name="Ferguson B K."/>
        </authorList>
    </citation>
    <scope>NUCLEOTIDE SEQUENCE [LARGE SCALE GENOMIC DNA]</scope>
</reference>
<dbReference type="EMBL" id="CADCXV010000928">
    <property type="protein sequence ID" value="CAB0038825.1"/>
    <property type="molecule type" value="Genomic_DNA"/>
</dbReference>
<name>A0A6H5INR2_9HYME</name>
<keyword evidence="2" id="KW-1185">Reference proteome</keyword>
<sequence length="165" mass="19561">MDVVGEMNLDHPPSFHQKNFERLKCLRDRLNWDVEEERHEFLRRVDPLINDWLVQPSHLREMFKEREIECLLTDCMTYWREVDFHSVKLGRFVKFVSLSGYKNGPELGEDGKPLLRRTTALHLAARRCFIGRQEVVDDLFEIYDGSDANYVDDDGLSHFHVACMF</sequence>
<dbReference type="Proteomes" id="UP000479190">
    <property type="component" value="Unassembled WGS sequence"/>
</dbReference>
<protein>
    <submittedName>
        <fullName evidence="1">Uncharacterized protein</fullName>
    </submittedName>
</protein>